<reference evidence="3" key="1">
    <citation type="journal article" date="2015" name="Proc. Natl. Acad. Sci. U.S.A.">
        <title>Networks of energetic and metabolic interactions define dynamics in microbial communities.</title>
        <authorList>
            <person name="Embree M."/>
            <person name="Liu J.K."/>
            <person name="Al-Bassam M.M."/>
            <person name="Zengler K."/>
        </authorList>
    </citation>
    <scope>NUCLEOTIDE SEQUENCE</scope>
</reference>
<comment type="caution">
    <text evidence="3">The sequence shown here is derived from an EMBL/GenBank/DDBJ whole genome shotgun (WGS) entry which is preliminary data.</text>
</comment>
<dbReference type="AlphaFoldDB" id="A0A0W8FKH8"/>
<feature type="transmembrane region" description="Helical" evidence="1">
    <location>
        <begin position="30"/>
        <end position="52"/>
    </location>
</feature>
<keyword evidence="1" id="KW-1133">Transmembrane helix</keyword>
<gene>
    <name evidence="3" type="ORF">ASZ90_008786</name>
</gene>
<keyword evidence="1" id="KW-0812">Transmembrane</keyword>
<protein>
    <recommendedName>
        <fullName evidence="2">DUF5683 domain-containing protein</fullName>
    </recommendedName>
</protein>
<dbReference type="InterPro" id="IPR043738">
    <property type="entry name" value="DUF5683"/>
</dbReference>
<evidence type="ECO:0000313" key="3">
    <source>
        <dbReference type="EMBL" id="KUG21430.1"/>
    </source>
</evidence>
<accession>A0A0W8FKH8</accession>
<dbReference type="Pfam" id="PF18935">
    <property type="entry name" value="DUF5683"/>
    <property type="match status" value="1"/>
</dbReference>
<sequence length="125" mass="13792">MKISYKAALLSAFVFPGVGQLYLKKYWRGLVLVLFVFAGLVYIIRVAAASALRVLDDAVVKLQNGTTDLHEISGVVGLKTSSADPYYNAVLCFIICLWIFAVIDAYIIGKQKDTQDEESKKVLIS</sequence>
<proteinExistence type="predicted"/>
<keyword evidence="1" id="KW-0472">Membrane</keyword>
<feature type="domain" description="DUF5683" evidence="2">
    <location>
        <begin position="6"/>
        <end position="108"/>
    </location>
</feature>
<dbReference type="EMBL" id="LNQE01001062">
    <property type="protein sequence ID" value="KUG21430.1"/>
    <property type="molecule type" value="Genomic_DNA"/>
</dbReference>
<evidence type="ECO:0000259" key="2">
    <source>
        <dbReference type="Pfam" id="PF18935"/>
    </source>
</evidence>
<organism evidence="3">
    <name type="scientific">hydrocarbon metagenome</name>
    <dbReference type="NCBI Taxonomy" id="938273"/>
    <lineage>
        <taxon>unclassified sequences</taxon>
        <taxon>metagenomes</taxon>
        <taxon>ecological metagenomes</taxon>
    </lineage>
</organism>
<name>A0A0W8FKH8_9ZZZZ</name>
<evidence type="ECO:0000256" key="1">
    <source>
        <dbReference type="SAM" id="Phobius"/>
    </source>
</evidence>
<feature type="transmembrane region" description="Helical" evidence="1">
    <location>
        <begin position="86"/>
        <end position="108"/>
    </location>
</feature>